<evidence type="ECO:0000256" key="1">
    <source>
        <dbReference type="SAM" id="MobiDB-lite"/>
    </source>
</evidence>
<dbReference type="EMBL" id="CARXXK010001628">
    <property type="protein sequence ID" value="CAI6377007.1"/>
    <property type="molecule type" value="Genomic_DNA"/>
</dbReference>
<proteinExistence type="predicted"/>
<evidence type="ECO:0000313" key="2">
    <source>
        <dbReference type="EMBL" id="CAI6377007.1"/>
    </source>
</evidence>
<dbReference type="AlphaFoldDB" id="A0AAV0YBM5"/>
<dbReference type="Proteomes" id="UP001160148">
    <property type="component" value="Unassembled WGS sequence"/>
</dbReference>
<feature type="compositionally biased region" description="Polar residues" evidence="1">
    <location>
        <begin position="93"/>
        <end position="109"/>
    </location>
</feature>
<evidence type="ECO:0000313" key="3">
    <source>
        <dbReference type="Proteomes" id="UP001160148"/>
    </source>
</evidence>
<feature type="region of interest" description="Disordered" evidence="1">
    <location>
        <begin position="93"/>
        <end position="128"/>
    </location>
</feature>
<protein>
    <submittedName>
        <fullName evidence="2">Uncharacterized protein</fullName>
    </submittedName>
</protein>
<keyword evidence="3" id="KW-1185">Reference proteome</keyword>
<feature type="compositionally biased region" description="Low complexity" evidence="1">
    <location>
        <begin position="110"/>
        <end position="121"/>
    </location>
</feature>
<accession>A0AAV0YBM5</accession>
<name>A0AAV0YBM5_9HEMI</name>
<organism evidence="2 3">
    <name type="scientific">Macrosiphum euphorbiae</name>
    <name type="common">potato aphid</name>
    <dbReference type="NCBI Taxonomy" id="13131"/>
    <lineage>
        <taxon>Eukaryota</taxon>
        <taxon>Metazoa</taxon>
        <taxon>Ecdysozoa</taxon>
        <taxon>Arthropoda</taxon>
        <taxon>Hexapoda</taxon>
        <taxon>Insecta</taxon>
        <taxon>Pterygota</taxon>
        <taxon>Neoptera</taxon>
        <taxon>Paraneoptera</taxon>
        <taxon>Hemiptera</taxon>
        <taxon>Sternorrhyncha</taxon>
        <taxon>Aphidomorpha</taxon>
        <taxon>Aphidoidea</taxon>
        <taxon>Aphididae</taxon>
        <taxon>Macrosiphini</taxon>
        <taxon>Macrosiphum</taxon>
    </lineage>
</organism>
<comment type="caution">
    <text evidence="2">The sequence shown here is derived from an EMBL/GenBank/DDBJ whole genome shotgun (WGS) entry which is preliminary data.</text>
</comment>
<gene>
    <name evidence="2" type="ORF">MEUPH1_LOCUS30327</name>
</gene>
<reference evidence="2 3" key="1">
    <citation type="submission" date="2023-01" db="EMBL/GenBank/DDBJ databases">
        <authorList>
            <person name="Whitehead M."/>
        </authorList>
    </citation>
    <scope>NUCLEOTIDE SEQUENCE [LARGE SCALE GENOMIC DNA]</scope>
</reference>
<sequence>MEKVSDILADNRESRLQLIETLKGAGQKQEDEVDAFYKSISLSVKRLPPLLRSEIKMQHLQSLHNIELKYMHSQSQYLQPYFCPQQNIPEHSLVHQTQTQTYRPDQQENQSCPSQSTSSQPFYENLPY</sequence>